<keyword evidence="3" id="KW-1185">Reference proteome</keyword>
<dbReference type="AlphaFoldDB" id="A0AAU9F533"/>
<dbReference type="Proteomes" id="UP001366166">
    <property type="component" value="Chromosome"/>
</dbReference>
<organism evidence="2 3">
    <name type="scientific">Desulfoferula mesophila</name>
    <dbReference type="NCBI Taxonomy" id="3058419"/>
    <lineage>
        <taxon>Bacteria</taxon>
        <taxon>Pseudomonadati</taxon>
        <taxon>Thermodesulfobacteriota</taxon>
        <taxon>Desulfarculia</taxon>
        <taxon>Desulfarculales</taxon>
        <taxon>Desulfarculaceae</taxon>
        <taxon>Desulfoferula</taxon>
    </lineage>
</organism>
<accession>A0AAU9F533</accession>
<dbReference type="InterPro" id="IPR050177">
    <property type="entry name" value="Lipid_A_modif_metabolic_enz"/>
</dbReference>
<dbReference type="InterPro" id="IPR036291">
    <property type="entry name" value="NAD(P)-bd_dom_sf"/>
</dbReference>
<name>A0AAU9F533_9BACT</name>
<dbReference type="KEGG" id="dmp:FAK_36680"/>
<gene>
    <name evidence="2" type="ORF">FAK_36680</name>
</gene>
<dbReference type="RefSeq" id="WP_338602665.1">
    <property type="nucleotide sequence ID" value="NZ_AP028679.1"/>
</dbReference>
<dbReference type="InterPro" id="IPR001509">
    <property type="entry name" value="Epimerase_deHydtase"/>
</dbReference>
<proteinExistence type="predicted"/>
<reference evidence="3" key="1">
    <citation type="journal article" date="2023" name="Arch. Microbiol.">
        <title>Desulfoferula mesophilus gen. nov. sp. nov., a mesophilic sulfate-reducing bacterium isolated from a brackish lake sediment.</title>
        <authorList>
            <person name="Watanabe T."/>
            <person name="Yabe T."/>
            <person name="Tsuji J.M."/>
            <person name="Fukui M."/>
        </authorList>
    </citation>
    <scope>NUCLEOTIDE SEQUENCE [LARGE SCALE GENOMIC DNA]</scope>
    <source>
        <strain evidence="3">12FAK</strain>
    </source>
</reference>
<dbReference type="Pfam" id="PF01370">
    <property type="entry name" value="Epimerase"/>
    <property type="match status" value="1"/>
</dbReference>
<evidence type="ECO:0000313" key="3">
    <source>
        <dbReference type="Proteomes" id="UP001366166"/>
    </source>
</evidence>
<dbReference type="PANTHER" id="PTHR43245">
    <property type="entry name" value="BIFUNCTIONAL POLYMYXIN RESISTANCE PROTEIN ARNA"/>
    <property type="match status" value="1"/>
</dbReference>
<protein>
    <recommendedName>
        <fullName evidence="1">NAD-dependent epimerase/dehydratase domain-containing protein</fullName>
    </recommendedName>
</protein>
<dbReference type="SUPFAM" id="SSF51735">
    <property type="entry name" value="NAD(P)-binding Rossmann-fold domains"/>
    <property type="match status" value="1"/>
</dbReference>
<dbReference type="PANTHER" id="PTHR43245:SF51">
    <property type="entry name" value="SHORT CHAIN DEHYDROGENASE_REDUCTASE FAMILY 42E, MEMBER 2"/>
    <property type="match status" value="1"/>
</dbReference>
<evidence type="ECO:0000259" key="1">
    <source>
        <dbReference type="Pfam" id="PF01370"/>
    </source>
</evidence>
<sequence>MSFEPARPTSVLITGAGGYLGRQVVADLAADPGSLERIVAMDIRPEPEETRLPGVTYVVADVRDRGLARLIAEQKPQVVVHLAALVTPGKKSDRRLEYEVDVMGTEHVLEGCVEAGASKLIYSSSGAAYGYHADNPAWLSEDDALRGNPEFAYSDHKRQVEEMLARWRHDYPELEQLILRSGTILGAGTANQITALFDKPFLLGVAGSESPFVVIWDRDVVGVIRRGVFSTVTGIYNLAGDGAIAMREMARILKKPYLPLPAGLLRGALWLLKRLGLTQYGPEQVGFLQYRPVLDNKRLKEVFGYQPAKSSREAFEYYLAWRDGRGPA</sequence>
<dbReference type="CDD" id="cd05240">
    <property type="entry name" value="UDP_G4E_3_SDR_e"/>
    <property type="match status" value="1"/>
</dbReference>
<dbReference type="Gene3D" id="3.40.50.720">
    <property type="entry name" value="NAD(P)-binding Rossmann-like Domain"/>
    <property type="match status" value="1"/>
</dbReference>
<dbReference type="EMBL" id="AP028679">
    <property type="protein sequence ID" value="BEQ16602.1"/>
    <property type="molecule type" value="Genomic_DNA"/>
</dbReference>
<feature type="domain" description="NAD-dependent epimerase/dehydratase" evidence="1">
    <location>
        <begin position="11"/>
        <end position="190"/>
    </location>
</feature>
<evidence type="ECO:0000313" key="2">
    <source>
        <dbReference type="EMBL" id="BEQ16602.1"/>
    </source>
</evidence>